<evidence type="ECO:0000313" key="17">
    <source>
        <dbReference type="Proteomes" id="UP001367771"/>
    </source>
</evidence>
<evidence type="ECO:0000256" key="1">
    <source>
        <dbReference type="ARBA" id="ARBA00004571"/>
    </source>
</evidence>
<gene>
    <name evidence="16" type="ORF">V8201_10070</name>
</gene>
<dbReference type="PROSITE" id="PS01156">
    <property type="entry name" value="TONB_DEPENDENT_REC_2"/>
    <property type="match status" value="1"/>
</dbReference>
<evidence type="ECO:0000256" key="7">
    <source>
        <dbReference type="ARBA" id="ARBA00023136"/>
    </source>
</evidence>
<keyword evidence="3 9" id="KW-1134">Transmembrane beta strand</keyword>
<keyword evidence="8 9" id="KW-0998">Cell outer membrane</keyword>
<feature type="signal peptide" evidence="13">
    <location>
        <begin position="1"/>
        <end position="21"/>
    </location>
</feature>
<evidence type="ECO:0000256" key="12">
    <source>
        <dbReference type="SAM" id="MobiDB-lite"/>
    </source>
</evidence>
<keyword evidence="4 9" id="KW-0812">Transmembrane</keyword>
<evidence type="ECO:0000256" key="13">
    <source>
        <dbReference type="SAM" id="SignalP"/>
    </source>
</evidence>
<dbReference type="Pfam" id="PF00593">
    <property type="entry name" value="TonB_dep_Rec_b-barrel"/>
    <property type="match status" value="1"/>
</dbReference>
<evidence type="ECO:0000256" key="11">
    <source>
        <dbReference type="RuleBase" id="RU003357"/>
    </source>
</evidence>
<dbReference type="InterPro" id="IPR010917">
    <property type="entry name" value="TonB_rcpt_CS"/>
</dbReference>
<dbReference type="Pfam" id="PF07715">
    <property type="entry name" value="Plug"/>
    <property type="match status" value="1"/>
</dbReference>
<evidence type="ECO:0000256" key="2">
    <source>
        <dbReference type="ARBA" id="ARBA00022448"/>
    </source>
</evidence>
<evidence type="ECO:0000313" key="16">
    <source>
        <dbReference type="EMBL" id="MEI5687421.1"/>
    </source>
</evidence>
<evidence type="ECO:0000259" key="14">
    <source>
        <dbReference type="Pfam" id="PF00593"/>
    </source>
</evidence>
<comment type="similarity">
    <text evidence="9 11">Belongs to the TonB-dependent receptor family.</text>
</comment>
<organism evidence="16 17">
    <name type="scientific">Sphingomonas kyungheensis</name>
    <dbReference type="NCBI Taxonomy" id="1069987"/>
    <lineage>
        <taxon>Bacteria</taxon>
        <taxon>Pseudomonadati</taxon>
        <taxon>Pseudomonadota</taxon>
        <taxon>Alphaproteobacteria</taxon>
        <taxon>Sphingomonadales</taxon>
        <taxon>Sphingomonadaceae</taxon>
        <taxon>Sphingomonas</taxon>
    </lineage>
</organism>
<keyword evidence="6 11" id="KW-0798">TonB box</keyword>
<evidence type="ECO:0000256" key="6">
    <source>
        <dbReference type="ARBA" id="ARBA00023077"/>
    </source>
</evidence>
<dbReference type="EMBL" id="JBBBDM010000003">
    <property type="protein sequence ID" value="MEI5687421.1"/>
    <property type="molecule type" value="Genomic_DNA"/>
</dbReference>
<evidence type="ECO:0000259" key="15">
    <source>
        <dbReference type="Pfam" id="PF07715"/>
    </source>
</evidence>
<dbReference type="InterPro" id="IPR039426">
    <property type="entry name" value="TonB-dep_rcpt-like"/>
</dbReference>
<keyword evidence="2 9" id="KW-0813">Transport</keyword>
<keyword evidence="17" id="KW-1185">Reference proteome</keyword>
<evidence type="ECO:0000256" key="9">
    <source>
        <dbReference type="PROSITE-ProRule" id="PRU01360"/>
    </source>
</evidence>
<dbReference type="InterPro" id="IPR012910">
    <property type="entry name" value="Plug_dom"/>
</dbReference>
<evidence type="ECO:0000256" key="3">
    <source>
        <dbReference type="ARBA" id="ARBA00022452"/>
    </source>
</evidence>
<dbReference type="Gene3D" id="2.170.130.10">
    <property type="entry name" value="TonB-dependent receptor, plug domain"/>
    <property type="match status" value="1"/>
</dbReference>
<feature type="domain" description="TonB-dependent receptor-like beta-barrel" evidence="14">
    <location>
        <begin position="574"/>
        <end position="1008"/>
    </location>
</feature>
<accession>A0ABU8H367</accession>
<sequence length="1042" mass="111974">MRHLLSATALLGTLAMLPTMAAAQTTPVPSQDSTDTAVTQDDTANAAAGRPAADAGGDIIVTGSRIASPNLTSPNPITTVQGGDFFKQGQVSIGDQLNQLPQLAPTFSQSNSTRFLGTAGLNLLDLRNLGTQRTLVLVNGRRHVAGDILNSGTSVDTNTIPTDLIQSVDIVTGGESAIYGSDAIAGVVNFVLKDHYQGLEMRGQSGVSTYGDGGASFASLLAGRNFSDGRGNVAVNVEYAHQDQYFATTRPYLDQQTSFVQVNPTGSAGNPENILYNDVRNAAYSETGVIRFGGNSLFNAGTGPNGVAYYVPYQFTPDGNLVPLTGQRVGYGPNGSFIGGNGSNFRSGTEFQIQPQLNRYNVSLVGHYTVADAFEPFVEATYSHTSVFGSGSSGPAFINGGVFSDSREAIRLDNPYLTSQSLATITTNLLAANPTRVITGATTVNVREIMAGLGNRSEQSDRDTFRVVGGIRGEFNDNWHYEIAGNYGSFREKTEVLGNLNVQRFLLANDATRNANGQIVCRSQINPAAAVGYAGVTDPNQAAVLAQDVAACVPINVLGGQFTDAQRAYLLPNTTSTGKITQFDVSAFISGDLRQLFSLPGGPIGFSIGGEYRRETNLYAQDPLVSNGYTFYNAIPAFNAPALKVKEAYSEIRIPLLKDIPLIKELTVSGAARVSDYNTSAGTVWSYNGSAIWRPVSDLTLRASYARAVRAPNLGELFTPNGTNYQFITDPCSADNITKGSNPANRQANCAAAGRPTGYNFQYSNSLLYRSGGNPNLSAETSDSYTYGGVLQPHWIPGLAITVDYYNIKVRQAIASVDAQTIINQCYDLPSLSNQFCALFQRAGASGGPSGEIPFQVLEGSLLSSGVNFGALRARGIDTSVTYNRRIADYGEVSLRGNYTHVFQRDDFTDPTRPDYVTRDLDNLGTPRDRFTINADFKSGPFTLGYRLRWFGRQYVGDYSYYNSLNGNAPTDPYYANYKYYPVIAYHDLRLGIDATDKFNFYLGVTNLGNKHPPLDLTGLGQGSGQYDTLGRFVYAGVQAKF</sequence>
<proteinExistence type="inferred from homology"/>
<comment type="subcellular location">
    <subcellularLocation>
        <location evidence="1 9">Cell outer membrane</location>
        <topology evidence="1 9">Multi-pass membrane protein</topology>
    </subcellularLocation>
</comment>
<keyword evidence="16" id="KW-0675">Receptor</keyword>
<dbReference type="InterPro" id="IPR000531">
    <property type="entry name" value="Beta-barrel_TonB"/>
</dbReference>
<evidence type="ECO:0000256" key="5">
    <source>
        <dbReference type="ARBA" id="ARBA00022729"/>
    </source>
</evidence>
<dbReference type="SUPFAM" id="SSF56935">
    <property type="entry name" value="Porins"/>
    <property type="match status" value="1"/>
</dbReference>
<dbReference type="InterPro" id="IPR037066">
    <property type="entry name" value="Plug_dom_sf"/>
</dbReference>
<feature type="short sequence motif" description="TonB C-terminal box" evidence="10">
    <location>
        <begin position="1025"/>
        <end position="1042"/>
    </location>
</feature>
<dbReference type="PROSITE" id="PS52016">
    <property type="entry name" value="TONB_DEPENDENT_REC_3"/>
    <property type="match status" value="1"/>
</dbReference>
<dbReference type="InterPro" id="IPR036942">
    <property type="entry name" value="Beta-barrel_TonB_sf"/>
</dbReference>
<feature type="region of interest" description="Disordered" evidence="12">
    <location>
        <begin position="25"/>
        <end position="56"/>
    </location>
</feature>
<feature type="domain" description="TonB-dependent receptor plug" evidence="15">
    <location>
        <begin position="71"/>
        <end position="187"/>
    </location>
</feature>
<dbReference type="Gene3D" id="2.40.170.20">
    <property type="entry name" value="TonB-dependent receptor, beta-barrel domain"/>
    <property type="match status" value="1"/>
</dbReference>
<dbReference type="PANTHER" id="PTHR47234">
    <property type="match status" value="1"/>
</dbReference>
<comment type="caution">
    <text evidence="16">The sequence shown here is derived from an EMBL/GenBank/DDBJ whole genome shotgun (WGS) entry which is preliminary data.</text>
</comment>
<reference evidence="16 17" key="1">
    <citation type="journal article" date="2013" name="Int. J. Syst. Evol. Microbiol.">
        <title>Sphingomonas kyungheensis sp. nov., a bacterium with ginsenoside-converting activity isolated from soil of a ginseng field.</title>
        <authorList>
            <person name="Son H.M."/>
            <person name="Yang J.E."/>
            <person name="Park Y."/>
            <person name="Han C.K."/>
            <person name="Kim S.G."/>
            <person name="Kook M."/>
            <person name="Yi T.H."/>
        </authorList>
    </citation>
    <scope>NUCLEOTIDE SEQUENCE [LARGE SCALE GENOMIC DNA]</scope>
    <source>
        <strain evidence="16 17">LMG 26582</strain>
    </source>
</reference>
<evidence type="ECO:0000256" key="10">
    <source>
        <dbReference type="PROSITE-ProRule" id="PRU10144"/>
    </source>
</evidence>
<name>A0ABU8H367_9SPHN</name>
<dbReference type="RefSeq" id="WP_336545194.1">
    <property type="nucleotide sequence ID" value="NZ_JBBBDM010000003.1"/>
</dbReference>
<dbReference type="PANTHER" id="PTHR47234:SF2">
    <property type="entry name" value="TONB-DEPENDENT RECEPTOR"/>
    <property type="match status" value="1"/>
</dbReference>
<dbReference type="Proteomes" id="UP001367771">
    <property type="component" value="Unassembled WGS sequence"/>
</dbReference>
<keyword evidence="5 13" id="KW-0732">Signal</keyword>
<evidence type="ECO:0000256" key="4">
    <source>
        <dbReference type="ARBA" id="ARBA00022692"/>
    </source>
</evidence>
<protein>
    <submittedName>
        <fullName evidence="16">TonB-dependent receptor</fullName>
    </submittedName>
</protein>
<feature type="compositionally biased region" description="Low complexity" evidence="12">
    <location>
        <begin position="41"/>
        <end position="56"/>
    </location>
</feature>
<feature type="compositionally biased region" description="Polar residues" evidence="12">
    <location>
        <begin position="27"/>
        <end position="40"/>
    </location>
</feature>
<feature type="chain" id="PRO_5046945764" evidence="13">
    <location>
        <begin position="22"/>
        <end position="1042"/>
    </location>
</feature>
<evidence type="ECO:0000256" key="8">
    <source>
        <dbReference type="ARBA" id="ARBA00023237"/>
    </source>
</evidence>
<keyword evidence="7 9" id="KW-0472">Membrane</keyword>